<dbReference type="PANTHER" id="PTHR37984">
    <property type="entry name" value="PROTEIN CBG26694"/>
    <property type="match status" value="1"/>
</dbReference>
<accession>M1W4J5</accession>
<feature type="domain" description="Integrase catalytic" evidence="2">
    <location>
        <begin position="184"/>
        <end position="347"/>
    </location>
</feature>
<evidence type="ECO:0000259" key="2">
    <source>
        <dbReference type="PROSITE" id="PS50994"/>
    </source>
</evidence>
<dbReference type="InterPro" id="IPR050951">
    <property type="entry name" value="Retrovirus_Pol_polyprotein"/>
</dbReference>
<dbReference type="Gene3D" id="3.30.420.10">
    <property type="entry name" value="Ribonuclease H-like superfamily/Ribonuclease H"/>
    <property type="match status" value="1"/>
</dbReference>
<dbReference type="STRING" id="1111077.M1W4J5"/>
<name>M1W4J5_CLAP2</name>
<dbReference type="InterPro" id="IPR036397">
    <property type="entry name" value="RNaseH_sf"/>
</dbReference>
<protein>
    <recommendedName>
        <fullName evidence="2">Integrase catalytic domain-containing protein</fullName>
    </recommendedName>
</protein>
<evidence type="ECO:0000256" key="1">
    <source>
        <dbReference type="ARBA" id="ARBA00022884"/>
    </source>
</evidence>
<dbReference type="Pfam" id="PF00665">
    <property type="entry name" value="rve"/>
    <property type="match status" value="1"/>
</dbReference>
<keyword evidence="4" id="KW-1185">Reference proteome</keyword>
<dbReference type="GO" id="GO:0015074">
    <property type="term" value="P:DNA integration"/>
    <property type="evidence" value="ECO:0007669"/>
    <property type="project" value="InterPro"/>
</dbReference>
<keyword evidence="1" id="KW-0694">RNA-binding</keyword>
<evidence type="ECO:0000313" key="4">
    <source>
        <dbReference type="Proteomes" id="UP000016801"/>
    </source>
</evidence>
<dbReference type="InterPro" id="IPR012337">
    <property type="entry name" value="RNaseH-like_sf"/>
</dbReference>
<dbReference type="PANTHER" id="PTHR37984:SF5">
    <property type="entry name" value="PROTEIN NYNRIN-LIKE"/>
    <property type="match status" value="1"/>
</dbReference>
<evidence type="ECO:0000313" key="3">
    <source>
        <dbReference type="EMBL" id="CCE29340.1"/>
    </source>
</evidence>
<dbReference type="InterPro" id="IPR001584">
    <property type="entry name" value="Integrase_cat-core"/>
</dbReference>
<dbReference type="SUPFAM" id="SSF53098">
    <property type="entry name" value="Ribonuclease H-like"/>
    <property type="match status" value="1"/>
</dbReference>
<dbReference type="EMBL" id="CAGA01000013">
    <property type="protein sequence ID" value="CCE29340.1"/>
    <property type="molecule type" value="Genomic_DNA"/>
</dbReference>
<comment type="caution">
    <text evidence="3">The sequence shown here is derived from an EMBL/GenBank/DDBJ whole genome shotgun (WGS) entry which is preliminary data.</text>
</comment>
<sequence length="398" mass="45005">MVYAVVVADQPSASDLALVTEDHAEKHLVLSDQMIQEENTTVHPETKVNYFDSGDAEERRHVELLLQDYSQVFVGKPQFAISSRLYSNRAHSAAVTLFLHGSSMTCLLNLSTITSMESLPSVDFGKDKRKSMDTMFHLDPHVLFRRHSRETLVDEYLTVILDRLCQVYKPRRHQRHGNLQPLLAPPTPYYMVSIDFLLSLPKSTEGNDSILVIVDKFSKQVMLEPCKNNVTAAECARLLYNRLLMANWGLPKVIISDRGRRFLAALWETFWERVGTKLLHSTAYHPQTDGQTERTIQTIESAVRMYVSRLEDVRLWQQTLPRLQFEFNNAKTETTGRSPNELVMGLSPDNVASLLFPDEPGGAARRSTGAMANTEAGALGYPKPWCVLVEEGRPTDLV</sequence>
<dbReference type="PROSITE" id="PS50994">
    <property type="entry name" value="INTEGRASE"/>
    <property type="match status" value="1"/>
</dbReference>
<dbReference type="GO" id="GO:0005634">
    <property type="term" value="C:nucleus"/>
    <property type="evidence" value="ECO:0007669"/>
    <property type="project" value="UniProtKB-ARBA"/>
</dbReference>
<dbReference type="Proteomes" id="UP000016801">
    <property type="component" value="Unassembled WGS sequence"/>
</dbReference>
<dbReference type="OrthoDB" id="4958843at2759"/>
<proteinExistence type="predicted"/>
<reference evidence="3 4" key="1">
    <citation type="journal article" date="2013" name="PLoS Genet.">
        <title>Plant-symbiotic fungi as chemical engineers: Multi-genome analysis of the Clavicipitaceae reveals dynamics of alkaloid loci.</title>
        <authorList>
            <person name="Schardl C.L."/>
            <person name="Young C.A."/>
            <person name="Hesse U."/>
            <person name="Amyotte S.G."/>
            <person name="Andreeva K."/>
            <person name="Calie P.J."/>
            <person name="Fleetwood D.J."/>
            <person name="Haws D.C."/>
            <person name="Moore N."/>
            <person name="Oeser B."/>
            <person name="Panaccione D.G."/>
            <person name="Schweri K.K."/>
            <person name="Voisey C.R."/>
            <person name="Farman M.L."/>
            <person name="Jaromczyk J.W."/>
            <person name="Roe B.A."/>
            <person name="O'Sullivan D.M."/>
            <person name="Scott B."/>
            <person name="Tudzynski P."/>
            <person name="An Z."/>
            <person name="Arnaoudova E.G."/>
            <person name="Bullock C.T."/>
            <person name="Charlton N.D."/>
            <person name="Chen L."/>
            <person name="Cox M."/>
            <person name="Dinkins R.D."/>
            <person name="Florea S."/>
            <person name="Glenn A.E."/>
            <person name="Gordon A."/>
            <person name="Gueldener U."/>
            <person name="Harris D.R."/>
            <person name="Hollin W."/>
            <person name="Jaromczyk J."/>
            <person name="Johnson R.D."/>
            <person name="Khan A.K."/>
            <person name="Leistner E."/>
            <person name="Leuchtmann A."/>
            <person name="Li C."/>
            <person name="Liu J."/>
            <person name="Liu J."/>
            <person name="Liu M."/>
            <person name="Mace W."/>
            <person name="Machado C."/>
            <person name="Nagabhyru P."/>
            <person name="Pan J."/>
            <person name="Schmid J."/>
            <person name="Sugawara K."/>
            <person name="Steiner U."/>
            <person name="Takach J.E."/>
            <person name="Tanaka E."/>
            <person name="Webb J.S."/>
            <person name="Wilson E.V."/>
            <person name="Wiseman J.L."/>
            <person name="Yoshida R."/>
            <person name="Zeng Z."/>
        </authorList>
    </citation>
    <scope>NUCLEOTIDE SEQUENCE [LARGE SCALE GENOMIC DNA]</scope>
    <source>
        <strain evidence="3 4">20.1</strain>
    </source>
</reference>
<dbReference type="GO" id="GO:0003723">
    <property type="term" value="F:RNA binding"/>
    <property type="evidence" value="ECO:0007669"/>
    <property type="project" value="UniProtKB-KW"/>
</dbReference>
<dbReference type="HOGENOM" id="CLU_692616_0_0_1"/>
<organism evidence="3 4">
    <name type="scientific">Claviceps purpurea (strain 20.1)</name>
    <name type="common">Ergot fungus</name>
    <name type="synonym">Sphacelia segetum</name>
    <dbReference type="NCBI Taxonomy" id="1111077"/>
    <lineage>
        <taxon>Eukaryota</taxon>
        <taxon>Fungi</taxon>
        <taxon>Dikarya</taxon>
        <taxon>Ascomycota</taxon>
        <taxon>Pezizomycotina</taxon>
        <taxon>Sordariomycetes</taxon>
        <taxon>Hypocreomycetidae</taxon>
        <taxon>Hypocreales</taxon>
        <taxon>Clavicipitaceae</taxon>
        <taxon>Claviceps</taxon>
    </lineage>
</organism>
<gene>
    <name evidence="3" type="ORF">CPUR_03033</name>
</gene>
<dbReference type="VEuPathDB" id="FungiDB:CPUR_03033"/>
<dbReference type="eggNOG" id="KOG0017">
    <property type="taxonomic scope" value="Eukaryota"/>
</dbReference>
<dbReference type="AlphaFoldDB" id="M1W4J5"/>